<proteinExistence type="predicted"/>
<evidence type="ECO:0000313" key="3">
    <source>
        <dbReference type="EMBL" id="SMO77667.1"/>
    </source>
</evidence>
<reference evidence="3 4" key="1">
    <citation type="submission" date="2017-05" db="EMBL/GenBank/DDBJ databases">
        <authorList>
            <person name="Varghese N."/>
            <person name="Submissions S."/>
        </authorList>
    </citation>
    <scope>NUCLEOTIDE SEQUENCE [LARGE SCALE GENOMIC DNA]</scope>
    <source>
        <strain evidence="3 4">DSM 21342</strain>
    </source>
</reference>
<dbReference type="Proteomes" id="UP000315971">
    <property type="component" value="Unassembled WGS sequence"/>
</dbReference>
<dbReference type="InterPro" id="IPR002491">
    <property type="entry name" value="ABC_transptr_periplasmic_BD"/>
</dbReference>
<dbReference type="NCBIfam" id="NF038402">
    <property type="entry name" value="TroA_like"/>
    <property type="match status" value="1"/>
</dbReference>
<accession>A0A521E124</accession>
<protein>
    <submittedName>
        <fullName evidence="3">Substrate-binding protein</fullName>
    </submittedName>
</protein>
<dbReference type="Gene3D" id="3.40.50.1980">
    <property type="entry name" value="Nitrogenase molybdenum iron protein domain"/>
    <property type="match status" value="2"/>
</dbReference>
<gene>
    <name evidence="3" type="ORF">SAMN06265350_11019</name>
</gene>
<evidence type="ECO:0000313" key="4">
    <source>
        <dbReference type="Proteomes" id="UP000315971"/>
    </source>
</evidence>
<keyword evidence="4" id="KW-1185">Reference proteome</keyword>
<name>A0A521E124_9SPHI</name>
<dbReference type="InterPro" id="IPR050902">
    <property type="entry name" value="ABC_Transporter_SBP"/>
</dbReference>
<feature type="domain" description="Fe/B12 periplasmic-binding" evidence="2">
    <location>
        <begin position="22"/>
        <end position="268"/>
    </location>
</feature>
<organism evidence="3 4">
    <name type="scientific">Solitalea koreensis</name>
    <dbReference type="NCBI Taxonomy" id="543615"/>
    <lineage>
        <taxon>Bacteria</taxon>
        <taxon>Pseudomonadati</taxon>
        <taxon>Bacteroidota</taxon>
        <taxon>Sphingobacteriia</taxon>
        <taxon>Sphingobacteriales</taxon>
        <taxon>Sphingobacteriaceae</taxon>
        <taxon>Solitalea</taxon>
    </lineage>
</organism>
<keyword evidence="1" id="KW-0732">Signal</keyword>
<dbReference type="SUPFAM" id="SSF53807">
    <property type="entry name" value="Helical backbone' metal receptor"/>
    <property type="match status" value="1"/>
</dbReference>
<sequence length="268" mass="30881">MSSKSFIDQMGREVTIEFPPQRIISLVPSQTELLFDLGLDEKVIGITKFCIHPHDKFKSTTKIGGTKKLDIEKIRDLKPDLIIGNKEENEKSQIEELMKEFPVWMSDIANLEEAFDMMKKIGELTDKKKEATGLIDKLRFDFDAFKIEIKKAKNNQLNRVAYFIWKDPYMAAGKGTFINNMLELCGLENVFGEIERYPVVTPELIVEAKPNLILLSSEPYPFTHKHIAEFNALITSMNLQLVDGELFSWYGSRLLHSVNYFKKILKLL</sequence>
<dbReference type="InterPro" id="IPR054828">
    <property type="entry name" value="Vit_B12_bind_prot"/>
</dbReference>
<dbReference type="AlphaFoldDB" id="A0A521E124"/>
<dbReference type="PANTHER" id="PTHR30535:SF34">
    <property type="entry name" value="MOLYBDATE-BINDING PROTEIN MOLA"/>
    <property type="match status" value="1"/>
</dbReference>
<evidence type="ECO:0000259" key="2">
    <source>
        <dbReference type="PROSITE" id="PS50983"/>
    </source>
</evidence>
<dbReference type="Pfam" id="PF01497">
    <property type="entry name" value="Peripla_BP_2"/>
    <property type="match status" value="1"/>
</dbReference>
<dbReference type="EMBL" id="FXSZ01000010">
    <property type="protein sequence ID" value="SMO77667.1"/>
    <property type="molecule type" value="Genomic_DNA"/>
</dbReference>
<dbReference type="PANTHER" id="PTHR30535">
    <property type="entry name" value="VITAMIN B12-BINDING PROTEIN"/>
    <property type="match status" value="1"/>
</dbReference>
<dbReference type="OrthoDB" id="9816357at2"/>
<dbReference type="RefSeq" id="WP_142604503.1">
    <property type="nucleotide sequence ID" value="NZ_FXSZ01000010.1"/>
</dbReference>
<evidence type="ECO:0000256" key="1">
    <source>
        <dbReference type="ARBA" id="ARBA00022729"/>
    </source>
</evidence>
<dbReference type="PROSITE" id="PS50983">
    <property type="entry name" value="FE_B12_PBP"/>
    <property type="match status" value="1"/>
</dbReference>